<comment type="caution">
    <text evidence="2">The sequence shown here is derived from an EMBL/GenBank/DDBJ whole genome shotgun (WGS) entry which is preliminary data.</text>
</comment>
<gene>
    <name evidence="2" type="ORF">ElyMa_000528600</name>
</gene>
<organism evidence="2 3">
    <name type="scientific">Elysia marginata</name>
    <dbReference type="NCBI Taxonomy" id="1093978"/>
    <lineage>
        <taxon>Eukaryota</taxon>
        <taxon>Metazoa</taxon>
        <taxon>Spiralia</taxon>
        <taxon>Lophotrochozoa</taxon>
        <taxon>Mollusca</taxon>
        <taxon>Gastropoda</taxon>
        <taxon>Heterobranchia</taxon>
        <taxon>Euthyneura</taxon>
        <taxon>Panpulmonata</taxon>
        <taxon>Sacoglossa</taxon>
        <taxon>Placobranchoidea</taxon>
        <taxon>Plakobranchidae</taxon>
        <taxon>Elysia</taxon>
    </lineage>
</organism>
<feature type="compositionally biased region" description="Pro residues" evidence="1">
    <location>
        <begin position="72"/>
        <end position="81"/>
    </location>
</feature>
<protein>
    <submittedName>
        <fullName evidence="2">Uncharacterized protein</fullName>
    </submittedName>
</protein>
<feature type="region of interest" description="Disordered" evidence="1">
    <location>
        <begin position="50"/>
        <end position="84"/>
    </location>
</feature>
<reference evidence="2 3" key="1">
    <citation type="journal article" date="2021" name="Elife">
        <title>Chloroplast acquisition without the gene transfer in kleptoplastic sea slugs, Plakobranchus ocellatus.</title>
        <authorList>
            <person name="Maeda T."/>
            <person name="Takahashi S."/>
            <person name="Yoshida T."/>
            <person name="Shimamura S."/>
            <person name="Takaki Y."/>
            <person name="Nagai Y."/>
            <person name="Toyoda A."/>
            <person name="Suzuki Y."/>
            <person name="Arimoto A."/>
            <person name="Ishii H."/>
            <person name="Satoh N."/>
            <person name="Nishiyama T."/>
            <person name="Hasebe M."/>
            <person name="Maruyama T."/>
            <person name="Minagawa J."/>
            <person name="Obokata J."/>
            <person name="Shigenobu S."/>
        </authorList>
    </citation>
    <scope>NUCLEOTIDE SEQUENCE [LARGE SCALE GENOMIC DNA]</scope>
</reference>
<accession>A0AAV4FXQ0</accession>
<sequence length="136" mass="14697">MSMESFTDLSTHKSYISLQNHDTFVKVSILLVISDYNPLAKIWSAQSPSLSTQSSSSLFSPSSSSSPDSLPRTPPPSPVTPLPSIAQNLRSTVQGRVEVTLVGGLVQLVARHLVHVWRTTLSNTDSLLSCNTDNDS</sequence>
<evidence type="ECO:0000313" key="2">
    <source>
        <dbReference type="EMBL" id="GFR78232.1"/>
    </source>
</evidence>
<dbReference type="Proteomes" id="UP000762676">
    <property type="component" value="Unassembled WGS sequence"/>
</dbReference>
<proteinExistence type="predicted"/>
<dbReference type="AlphaFoldDB" id="A0AAV4FXQ0"/>
<feature type="compositionally biased region" description="Low complexity" evidence="1">
    <location>
        <begin position="50"/>
        <end position="71"/>
    </location>
</feature>
<name>A0AAV4FXQ0_9GAST</name>
<evidence type="ECO:0000313" key="3">
    <source>
        <dbReference type="Proteomes" id="UP000762676"/>
    </source>
</evidence>
<keyword evidence="3" id="KW-1185">Reference proteome</keyword>
<evidence type="ECO:0000256" key="1">
    <source>
        <dbReference type="SAM" id="MobiDB-lite"/>
    </source>
</evidence>
<dbReference type="EMBL" id="BMAT01001012">
    <property type="protein sequence ID" value="GFR78232.1"/>
    <property type="molecule type" value="Genomic_DNA"/>
</dbReference>